<name>A0A6L2NHS7_TANCI</name>
<evidence type="ECO:0000256" key="1">
    <source>
        <dbReference type="SAM" id="MobiDB-lite"/>
    </source>
</evidence>
<organism evidence="2">
    <name type="scientific">Tanacetum cinerariifolium</name>
    <name type="common">Dalmatian daisy</name>
    <name type="synonym">Chrysanthemum cinerariifolium</name>
    <dbReference type="NCBI Taxonomy" id="118510"/>
    <lineage>
        <taxon>Eukaryota</taxon>
        <taxon>Viridiplantae</taxon>
        <taxon>Streptophyta</taxon>
        <taxon>Embryophyta</taxon>
        <taxon>Tracheophyta</taxon>
        <taxon>Spermatophyta</taxon>
        <taxon>Magnoliopsida</taxon>
        <taxon>eudicotyledons</taxon>
        <taxon>Gunneridae</taxon>
        <taxon>Pentapetalae</taxon>
        <taxon>asterids</taxon>
        <taxon>campanulids</taxon>
        <taxon>Asterales</taxon>
        <taxon>Asteraceae</taxon>
        <taxon>Asteroideae</taxon>
        <taxon>Anthemideae</taxon>
        <taxon>Anthemidinae</taxon>
        <taxon>Tanacetum</taxon>
    </lineage>
</organism>
<protein>
    <submittedName>
        <fullName evidence="2">Zinc finger, CCHC-type</fullName>
    </submittedName>
</protein>
<accession>A0A6L2NHS7</accession>
<gene>
    <name evidence="2" type="ORF">Tci_056072</name>
</gene>
<proteinExistence type="predicted"/>
<dbReference type="AlphaFoldDB" id="A0A6L2NHS7"/>
<dbReference type="EMBL" id="BKCJ010008818">
    <property type="protein sequence ID" value="GEU84094.1"/>
    <property type="molecule type" value="Genomic_DNA"/>
</dbReference>
<sequence>MTAAAMKHMASNFAKLASLASLKGGLILNGVSDLLFDVYHNVESSKELWDSLEAKYTVEDASSKKFTQHKMNMDETVQDSDKPKGNNVAGPLVVNMMEHNNSIRMMMLRGGLTQEQLCMCVKVDAGSQDP</sequence>
<reference evidence="2" key="1">
    <citation type="journal article" date="2019" name="Sci. Rep.">
        <title>Draft genome of Tanacetum cinerariifolium, the natural source of mosquito coil.</title>
        <authorList>
            <person name="Yamashiro T."/>
            <person name="Shiraishi A."/>
            <person name="Satake H."/>
            <person name="Nakayama K."/>
        </authorList>
    </citation>
    <scope>NUCLEOTIDE SEQUENCE</scope>
</reference>
<feature type="region of interest" description="Disordered" evidence="1">
    <location>
        <begin position="67"/>
        <end position="86"/>
    </location>
</feature>
<comment type="caution">
    <text evidence="2">The sequence shown here is derived from an EMBL/GenBank/DDBJ whole genome shotgun (WGS) entry which is preliminary data.</text>
</comment>
<evidence type="ECO:0000313" key="2">
    <source>
        <dbReference type="EMBL" id="GEU84094.1"/>
    </source>
</evidence>